<dbReference type="Proteomes" id="UP001341840">
    <property type="component" value="Unassembled WGS sequence"/>
</dbReference>
<name>A0ABU6YEN2_9FABA</name>
<keyword evidence="3" id="KW-1185">Reference proteome</keyword>
<comment type="caution">
    <text evidence="2">The sequence shown here is derived from an EMBL/GenBank/DDBJ whole genome shotgun (WGS) entry which is preliminary data.</text>
</comment>
<proteinExistence type="predicted"/>
<dbReference type="EMBL" id="JASCZI010241919">
    <property type="protein sequence ID" value="MED6208366.1"/>
    <property type="molecule type" value="Genomic_DNA"/>
</dbReference>
<protein>
    <submittedName>
        <fullName evidence="2">Uncharacterized protein</fullName>
    </submittedName>
</protein>
<sequence length="256" mass="28985">MGDRILVSIHYAGQIRKDRDGNDVFSCPEPTFVCWPNEEMGLQQLKDFILHSIGLEHRKRVRKVYYRYPHYVDGTLYFKRFRLGDDTDVALICDWHLHIAVIPLLELYALLTDEGNNSEADSQSGGVARNIRRSMLDLNRMPEGSSEGSVPFSDEPVADVVDNNEPLVVPLEDEDDDEEEDNEEEVQGVNYFGQTQPAYAQPAISRPYDHPAHFRSLNLGAINQGSHWFQGGPDDDPVDEFEVGQEFADKEAAVMA</sequence>
<evidence type="ECO:0000256" key="1">
    <source>
        <dbReference type="SAM" id="MobiDB-lite"/>
    </source>
</evidence>
<evidence type="ECO:0000313" key="2">
    <source>
        <dbReference type="EMBL" id="MED6208366.1"/>
    </source>
</evidence>
<evidence type="ECO:0000313" key="3">
    <source>
        <dbReference type="Proteomes" id="UP001341840"/>
    </source>
</evidence>
<reference evidence="2 3" key="1">
    <citation type="journal article" date="2023" name="Plants (Basel)">
        <title>Bridging the Gap: Combining Genomics and Transcriptomics Approaches to Understand Stylosanthes scabra, an Orphan Legume from the Brazilian Caatinga.</title>
        <authorList>
            <person name="Ferreira-Neto J.R.C."/>
            <person name="da Silva M.D."/>
            <person name="Binneck E."/>
            <person name="de Melo N.F."/>
            <person name="da Silva R.H."/>
            <person name="de Melo A.L.T.M."/>
            <person name="Pandolfi V."/>
            <person name="Bustamante F.O."/>
            <person name="Brasileiro-Vidal A.C."/>
            <person name="Benko-Iseppon A.M."/>
        </authorList>
    </citation>
    <scope>NUCLEOTIDE SEQUENCE [LARGE SCALE GENOMIC DNA]</scope>
    <source>
        <tissue evidence="2">Leaves</tissue>
    </source>
</reference>
<accession>A0ABU6YEN2</accession>
<gene>
    <name evidence="2" type="ORF">PIB30_044321</name>
</gene>
<organism evidence="2 3">
    <name type="scientific">Stylosanthes scabra</name>
    <dbReference type="NCBI Taxonomy" id="79078"/>
    <lineage>
        <taxon>Eukaryota</taxon>
        <taxon>Viridiplantae</taxon>
        <taxon>Streptophyta</taxon>
        <taxon>Embryophyta</taxon>
        <taxon>Tracheophyta</taxon>
        <taxon>Spermatophyta</taxon>
        <taxon>Magnoliopsida</taxon>
        <taxon>eudicotyledons</taxon>
        <taxon>Gunneridae</taxon>
        <taxon>Pentapetalae</taxon>
        <taxon>rosids</taxon>
        <taxon>fabids</taxon>
        <taxon>Fabales</taxon>
        <taxon>Fabaceae</taxon>
        <taxon>Papilionoideae</taxon>
        <taxon>50 kb inversion clade</taxon>
        <taxon>dalbergioids sensu lato</taxon>
        <taxon>Dalbergieae</taxon>
        <taxon>Pterocarpus clade</taxon>
        <taxon>Stylosanthes</taxon>
    </lineage>
</organism>
<feature type="region of interest" description="Disordered" evidence="1">
    <location>
        <begin position="140"/>
        <end position="163"/>
    </location>
</feature>